<feature type="transmembrane region" description="Helical" evidence="8">
    <location>
        <begin position="349"/>
        <end position="369"/>
    </location>
</feature>
<evidence type="ECO:0000256" key="6">
    <source>
        <dbReference type="ARBA" id="ARBA00023136"/>
    </source>
</evidence>
<evidence type="ECO:0000256" key="8">
    <source>
        <dbReference type="SAM" id="Phobius"/>
    </source>
</evidence>
<dbReference type="EMBL" id="JBHRYC010000037">
    <property type="protein sequence ID" value="MFC3637401.1"/>
    <property type="molecule type" value="Genomic_DNA"/>
</dbReference>
<comment type="subcellular location">
    <subcellularLocation>
        <location evidence="1">Cell membrane</location>
        <topology evidence="1">Multi-pass membrane protein</topology>
    </subcellularLocation>
</comment>
<feature type="transmembrane region" description="Helical" evidence="8">
    <location>
        <begin position="94"/>
        <end position="115"/>
    </location>
</feature>
<protein>
    <submittedName>
        <fullName evidence="11">Mechanosensitive ion channel family protein</fullName>
    </submittedName>
</protein>
<evidence type="ECO:0000259" key="10">
    <source>
        <dbReference type="Pfam" id="PF21082"/>
    </source>
</evidence>
<dbReference type="Gene3D" id="2.30.30.60">
    <property type="match status" value="1"/>
</dbReference>
<evidence type="ECO:0000313" key="12">
    <source>
        <dbReference type="Proteomes" id="UP001595704"/>
    </source>
</evidence>
<dbReference type="InterPro" id="IPR011066">
    <property type="entry name" value="MscS_channel_C_sf"/>
</dbReference>
<keyword evidence="3" id="KW-1003">Cell membrane</keyword>
<reference evidence="12" key="1">
    <citation type="journal article" date="2019" name="Int. J. Syst. Evol. Microbiol.">
        <title>The Global Catalogue of Microorganisms (GCM) 10K type strain sequencing project: providing services to taxonomists for standard genome sequencing and annotation.</title>
        <authorList>
            <consortium name="The Broad Institute Genomics Platform"/>
            <consortium name="The Broad Institute Genome Sequencing Center for Infectious Disease"/>
            <person name="Wu L."/>
            <person name="Ma J."/>
        </authorList>
    </citation>
    <scope>NUCLEOTIDE SEQUENCE [LARGE SCALE GENOMIC DNA]</scope>
    <source>
        <strain evidence="12">KCTC 42282</strain>
    </source>
</reference>
<feature type="transmembrane region" description="Helical" evidence="8">
    <location>
        <begin position="127"/>
        <end position="151"/>
    </location>
</feature>
<dbReference type="InterPro" id="IPR049278">
    <property type="entry name" value="MS_channel_C"/>
</dbReference>
<evidence type="ECO:0000256" key="1">
    <source>
        <dbReference type="ARBA" id="ARBA00004651"/>
    </source>
</evidence>
<dbReference type="PANTHER" id="PTHR30460">
    <property type="entry name" value="MODERATE CONDUCTANCE MECHANOSENSITIVE CHANNEL YBIO"/>
    <property type="match status" value="1"/>
</dbReference>
<dbReference type="Pfam" id="PF21082">
    <property type="entry name" value="MS_channel_3rd"/>
    <property type="match status" value="1"/>
</dbReference>
<keyword evidence="4 8" id="KW-0812">Transmembrane</keyword>
<dbReference type="InterPro" id="IPR023408">
    <property type="entry name" value="MscS_beta-dom_sf"/>
</dbReference>
<evidence type="ECO:0000256" key="5">
    <source>
        <dbReference type="ARBA" id="ARBA00022989"/>
    </source>
</evidence>
<evidence type="ECO:0000256" key="3">
    <source>
        <dbReference type="ARBA" id="ARBA00022475"/>
    </source>
</evidence>
<feature type="transmembrane region" description="Helical" evidence="8">
    <location>
        <begin position="406"/>
        <end position="428"/>
    </location>
</feature>
<keyword evidence="5 8" id="KW-1133">Transmembrane helix</keyword>
<dbReference type="RefSeq" id="WP_191320504.1">
    <property type="nucleotide sequence ID" value="NZ_BNCG01000018.1"/>
</dbReference>
<feature type="domain" description="Mechanosensitive ion channel MscS" evidence="9">
    <location>
        <begin position="444"/>
        <end position="509"/>
    </location>
</feature>
<keyword evidence="6 8" id="KW-0472">Membrane</keyword>
<dbReference type="SUPFAM" id="SSF82689">
    <property type="entry name" value="Mechanosensitive channel protein MscS (YggB), C-terminal domain"/>
    <property type="match status" value="1"/>
</dbReference>
<evidence type="ECO:0000259" key="9">
    <source>
        <dbReference type="Pfam" id="PF00924"/>
    </source>
</evidence>
<feature type="transmembrane region" description="Helical" evidence="8">
    <location>
        <begin position="273"/>
        <end position="294"/>
    </location>
</feature>
<dbReference type="InterPro" id="IPR045276">
    <property type="entry name" value="YbiO_bact"/>
</dbReference>
<accession>A0ABV7UFS9</accession>
<evidence type="ECO:0000256" key="4">
    <source>
        <dbReference type="ARBA" id="ARBA00022692"/>
    </source>
</evidence>
<evidence type="ECO:0000256" key="2">
    <source>
        <dbReference type="ARBA" id="ARBA00008017"/>
    </source>
</evidence>
<feature type="region of interest" description="Disordered" evidence="7">
    <location>
        <begin position="610"/>
        <end position="652"/>
    </location>
</feature>
<dbReference type="Proteomes" id="UP001595704">
    <property type="component" value="Unassembled WGS sequence"/>
</dbReference>
<dbReference type="Pfam" id="PF00924">
    <property type="entry name" value="MS_channel_2nd"/>
    <property type="match status" value="1"/>
</dbReference>
<feature type="transmembrane region" description="Helical" evidence="8">
    <location>
        <begin position="238"/>
        <end position="261"/>
    </location>
</feature>
<feature type="transmembrane region" description="Helical" evidence="8">
    <location>
        <begin position="61"/>
        <end position="82"/>
    </location>
</feature>
<comment type="caution">
    <text evidence="11">The sequence shown here is derived from an EMBL/GenBank/DDBJ whole genome shotgun (WGS) entry which is preliminary data.</text>
</comment>
<organism evidence="11 12">
    <name type="scientific">Camelimonas fluminis</name>
    <dbReference type="NCBI Taxonomy" id="1576911"/>
    <lineage>
        <taxon>Bacteria</taxon>
        <taxon>Pseudomonadati</taxon>
        <taxon>Pseudomonadota</taxon>
        <taxon>Alphaproteobacteria</taxon>
        <taxon>Hyphomicrobiales</taxon>
        <taxon>Chelatococcaceae</taxon>
        <taxon>Camelimonas</taxon>
    </lineage>
</organism>
<dbReference type="Gene3D" id="1.10.287.1260">
    <property type="match status" value="1"/>
</dbReference>
<feature type="transmembrane region" description="Helical" evidence="8">
    <location>
        <begin position="163"/>
        <end position="184"/>
    </location>
</feature>
<dbReference type="InterPro" id="IPR006685">
    <property type="entry name" value="MscS_channel_2nd"/>
</dbReference>
<dbReference type="Gene3D" id="3.30.70.100">
    <property type="match status" value="1"/>
</dbReference>
<dbReference type="PANTHER" id="PTHR30460:SF0">
    <property type="entry name" value="MODERATE CONDUCTANCE MECHANOSENSITIVE CHANNEL YBIO"/>
    <property type="match status" value="1"/>
</dbReference>
<gene>
    <name evidence="11" type="ORF">ACFONL_08380</name>
</gene>
<feature type="transmembrane region" description="Helical" evidence="8">
    <location>
        <begin position="315"/>
        <end position="337"/>
    </location>
</feature>
<dbReference type="SUPFAM" id="SSF50182">
    <property type="entry name" value="Sm-like ribonucleoproteins"/>
    <property type="match status" value="1"/>
</dbReference>
<evidence type="ECO:0000256" key="7">
    <source>
        <dbReference type="SAM" id="MobiDB-lite"/>
    </source>
</evidence>
<evidence type="ECO:0000313" key="11">
    <source>
        <dbReference type="EMBL" id="MFC3637401.1"/>
    </source>
</evidence>
<feature type="transmembrane region" description="Helical" evidence="8">
    <location>
        <begin position="196"/>
        <end position="217"/>
    </location>
</feature>
<comment type="similarity">
    <text evidence="2">Belongs to the MscS (TC 1.A.23) family.</text>
</comment>
<feature type="domain" description="Mechanosensitive ion channel MscS C-terminal" evidence="10">
    <location>
        <begin position="515"/>
        <end position="600"/>
    </location>
</feature>
<proteinExistence type="inferred from homology"/>
<dbReference type="SUPFAM" id="SSF82861">
    <property type="entry name" value="Mechanosensitive channel protein MscS (YggB), transmembrane region"/>
    <property type="match status" value="1"/>
</dbReference>
<dbReference type="InterPro" id="IPR010920">
    <property type="entry name" value="LSM_dom_sf"/>
</dbReference>
<name>A0ABV7UFS9_9HYPH</name>
<feature type="compositionally biased region" description="Low complexity" evidence="7">
    <location>
        <begin position="617"/>
        <end position="644"/>
    </location>
</feature>
<keyword evidence="12" id="KW-1185">Reference proteome</keyword>
<sequence>MAQGHSPEEIETDANAVAEGVNQIATLLHEGILRRVGNIYRLGSDWADLLVAIHADGRNPLLTMLVATLSAAGGVAALLVAREIMVRRGARFGRLLRATGAILLAAIAVVVVSRIVTRDAPTRQLIILWSGAAIIGLAGRHAFTTILSASWAPAVARRRLRTFSELVSAAFIWGVLGLATISTLRGLHASPGLIDITTSALVSIPVVIVTMFAYWWFRQPVTTAVAGPPPRTMGRLRFAIAWPFIAMAAALGTFTALQISITVAHPLPGLPLLLTLLLLLLTPHIDAMLAEWARERERTSSDSVALTALYRTSRFAFVLLALIAIGFQWALPALVALGVHSGEAEWRSISLAAVAVVAAWGWNATGIGFERLTRRGRQNAAHSDEVHAPSTRLETLFPLLGGTARALIVLLASLTILLLLGMNIWPIVTGLSVFGLAISFGSQTLVKDIVSGLFFLIDDAFRMGEYIETSGSKGTVERISIRSVSLRHPRGAIATVPYGQIGKIQNFSRDWVIEKLVFRVAFDTDVELVRKLFKQIGAKLAADPELADDLLETFKSQGIANVEDGTLLVRGKFKARAGKQFTIRRKVYLAVQQAFRENGIVAAPKPVMMTSPVSSTPASEAPPAQRAAAPAGTTTAAPEPQQETTPPPPPAT</sequence>
<dbReference type="InterPro" id="IPR011014">
    <property type="entry name" value="MscS_channel_TM-2"/>
</dbReference>